<gene>
    <name evidence="2" type="ORF">ACFQGL_05790</name>
</gene>
<keyword evidence="1" id="KW-1133">Transmembrane helix</keyword>
<dbReference type="Proteomes" id="UP001596226">
    <property type="component" value="Unassembled WGS sequence"/>
</dbReference>
<proteinExistence type="predicted"/>
<protein>
    <recommendedName>
        <fullName evidence="4">DUF4367 domain-containing protein</fullName>
    </recommendedName>
</protein>
<keyword evidence="3" id="KW-1185">Reference proteome</keyword>
<feature type="transmembrane region" description="Helical" evidence="1">
    <location>
        <begin position="38"/>
        <end position="58"/>
    </location>
</feature>
<evidence type="ECO:0000313" key="2">
    <source>
        <dbReference type="EMBL" id="MFC5922851.1"/>
    </source>
</evidence>
<evidence type="ECO:0000256" key="1">
    <source>
        <dbReference type="SAM" id="Phobius"/>
    </source>
</evidence>
<dbReference type="RefSeq" id="WP_377506463.1">
    <property type="nucleotide sequence ID" value="NZ_JBHSQS010000003.1"/>
</dbReference>
<reference evidence="3" key="1">
    <citation type="journal article" date="2019" name="Int. J. Syst. Evol. Microbiol.">
        <title>The Global Catalogue of Microorganisms (GCM) 10K type strain sequencing project: providing services to taxonomists for standard genome sequencing and annotation.</title>
        <authorList>
            <consortium name="The Broad Institute Genomics Platform"/>
            <consortium name="The Broad Institute Genome Sequencing Center for Infectious Disease"/>
            <person name="Wu L."/>
            <person name="Ma J."/>
        </authorList>
    </citation>
    <scope>NUCLEOTIDE SEQUENCE [LARGE SCALE GENOMIC DNA]</scope>
    <source>
        <strain evidence="3">CGMCC 4.7144</strain>
    </source>
</reference>
<keyword evidence="1" id="KW-0812">Transmembrane</keyword>
<accession>A0ABW1H069</accession>
<dbReference type="EMBL" id="JBHSQS010000003">
    <property type="protein sequence ID" value="MFC5922851.1"/>
    <property type="molecule type" value="Genomic_DNA"/>
</dbReference>
<organism evidence="2 3">
    <name type="scientific">Micromonospora vulcania</name>
    <dbReference type="NCBI Taxonomy" id="1441873"/>
    <lineage>
        <taxon>Bacteria</taxon>
        <taxon>Bacillati</taxon>
        <taxon>Actinomycetota</taxon>
        <taxon>Actinomycetes</taxon>
        <taxon>Micromonosporales</taxon>
        <taxon>Micromonosporaceae</taxon>
        <taxon>Micromonospora</taxon>
    </lineage>
</organism>
<evidence type="ECO:0000313" key="3">
    <source>
        <dbReference type="Proteomes" id="UP001596226"/>
    </source>
</evidence>
<keyword evidence="1" id="KW-0472">Membrane</keyword>
<name>A0ABW1H069_9ACTN</name>
<evidence type="ECO:0008006" key="4">
    <source>
        <dbReference type="Google" id="ProtNLM"/>
    </source>
</evidence>
<sequence length="285" mass="30616">MSDEEVMDLFDRAVATVPPALLPAPHAAIRRRVRHRRMAGWGAATAVVLVIIAGFAVARPDPASVSPQPAASKEPAVAAGVPWLGARIDRAGTRITVYAAPRLGECVERDSTHDDLVVTDDKVTMSLDGAYTGCADDTQVTARTFELPQAVGTRLLADGRSPWGQPFVFSDADLPDLAAGGWSERSPLWVGSGDATLTLRFTRAGGPDLRVLAVRWQPEPDGRVETPDHTLEVNGHRIDVYDRAGSLAASWWSSNTEAVHFTLEVSGTAVGKSEFDALLRGMTWR</sequence>
<comment type="caution">
    <text evidence="2">The sequence shown here is derived from an EMBL/GenBank/DDBJ whole genome shotgun (WGS) entry which is preliminary data.</text>
</comment>